<feature type="region of interest" description="Disordered" evidence="1">
    <location>
        <begin position="60"/>
        <end position="102"/>
    </location>
</feature>
<gene>
    <name evidence="3" type="ORF">DDE84_09725</name>
</gene>
<feature type="transmembrane region" description="Helical" evidence="2">
    <location>
        <begin position="283"/>
        <end position="314"/>
    </location>
</feature>
<feature type="transmembrane region" description="Helical" evidence="2">
    <location>
        <begin position="450"/>
        <end position="472"/>
    </location>
</feature>
<protein>
    <submittedName>
        <fullName evidence="3">DUF2142 domain-containing protein</fullName>
    </submittedName>
</protein>
<comment type="caution">
    <text evidence="3">The sequence shown here is derived from an EMBL/GenBank/DDBJ whole genome shotgun (WGS) entry which is preliminary data.</text>
</comment>
<feature type="transmembrane region" description="Helical" evidence="2">
    <location>
        <begin position="120"/>
        <end position="140"/>
    </location>
</feature>
<evidence type="ECO:0000313" key="4">
    <source>
        <dbReference type="Proteomes" id="UP000325415"/>
    </source>
</evidence>
<evidence type="ECO:0000313" key="3">
    <source>
        <dbReference type="EMBL" id="KAE8126931.1"/>
    </source>
</evidence>
<proteinExistence type="predicted"/>
<dbReference type="InterPro" id="IPR018674">
    <property type="entry name" value="DUF2142_membrane"/>
</dbReference>
<reference evidence="3 4" key="1">
    <citation type="submission" date="2018-04" db="EMBL/GenBank/DDBJ databases">
        <authorList>
            <person name="Eckel V.P."/>
            <person name="Vogel R.F."/>
        </authorList>
    </citation>
    <scope>NUCLEOTIDE SEQUENCE [LARGE SCALE GENOMIC DNA]</scope>
    <source>
        <strain evidence="4">TMW 2.1764</strain>
    </source>
</reference>
<dbReference type="Proteomes" id="UP000325415">
    <property type="component" value="Unassembled WGS sequence"/>
</dbReference>
<feature type="transmembrane region" description="Helical" evidence="2">
    <location>
        <begin position="259"/>
        <end position="276"/>
    </location>
</feature>
<accession>A0A5N6S8Q8</accession>
<feature type="transmembrane region" description="Helical" evidence="2">
    <location>
        <begin position="514"/>
        <end position="532"/>
    </location>
</feature>
<feature type="transmembrane region" description="Helical" evidence="2">
    <location>
        <begin position="209"/>
        <end position="230"/>
    </location>
</feature>
<evidence type="ECO:0000256" key="2">
    <source>
        <dbReference type="SAM" id="Phobius"/>
    </source>
</evidence>
<dbReference type="Pfam" id="PF09913">
    <property type="entry name" value="DUF2142"/>
    <property type="match status" value="1"/>
</dbReference>
<evidence type="ECO:0000256" key="1">
    <source>
        <dbReference type="SAM" id="MobiDB-lite"/>
    </source>
</evidence>
<keyword evidence="4" id="KW-1185">Reference proteome</keyword>
<organism evidence="3 4">
    <name type="scientific">Bifidobacterium tibiigranuli</name>
    <dbReference type="NCBI Taxonomy" id="2172043"/>
    <lineage>
        <taxon>Bacteria</taxon>
        <taxon>Bacillati</taxon>
        <taxon>Actinomycetota</taxon>
        <taxon>Actinomycetes</taxon>
        <taxon>Bifidobacteriales</taxon>
        <taxon>Bifidobacteriaceae</taxon>
        <taxon>Bifidobacterium</taxon>
    </lineage>
</organism>
<keyword evidence="2" id="KW-1133">Transmembrane helix</keyword>
<name>A0A5N6S8Q8_9BIFI</name>
<keyword evidence="2" id="KW-0472">Membrane</keyword>
<feature type="transmembrane region" description="Helical" evidence="2">
    <location>
        <begin position="484"/>
        <end position="502"/>
    </location>
</feature>
<feature type="compositionally biased region" description="Basic and acidic residues" evidence="1">
    <location>
        <begin position="60"/>
        <end position="83"/>
    </location>
</feature>
<keyword evidence="2" id="KW-0812">Transmembrane</keyword>
<feature type="transmembrane region" description="Helical" evidence="2">
    <location>
        <begin position="418"/>
        <end position="438"/>
    </location>
</feature>
<sequence>MTVPQEQPLGHRARFLTITKPSIGPKELQRLGNDRRAVVALHHSRIPLDWRCQVERKRHPMESHEIGDGASRHSAHDARRFEPWRPNQSKPPLHARGRSVPDARPIRPALPVRAPWRNSIATGCAYIVFTLIYGVLFIMFDKAPAQNDGANQWLRALQVASGQIRAIPNPADPSQFGGLDAAGHFQPFNNTAAYSPFLYFPSLLGTGNYMTASIMTLVSCALITGFAIAISAELSSLLAISALLPTAFLSYVFPTADAVTNAIAFLFIGFVFMLRRSTRHRHWVLLGLTIAAFFLGCTKPTSLALLIILPLGIAPHTVAPSAITPPAKGKAAEYAALAFPALCAVIPALLWQHAVRMIAPGAKSLSKMSGISHQLMAHPWLLVRTIIKSLVNPLNHSVESVDNIGRNVELAVGSQDTMLPLTIMAPILLAFVLVGLQTAHQLNLRVPEKLTAFASVAVFFSLICLAMILIWVGKLGGYAEGMQGRYFVPCLPLVMLFMPTAGMHAQDSARLNRIVAALIAITYIGMFVAHMIPANIH</sequence>
<feature type="transmembrane region" description="Helical" evidence="2">
    <location>
        <begin position="334"/>
        <end position="354"/>
    </location>
</feature>
<dbReference type="AlphaFoldDB" id="A0A5N6S8Q8"/>
<dbReference type="EMBL" id="QDAG01000010">
    <property type="protein sequence ID" value="KAE8126931.1"/>
    <property type="molecule type" value="Genomic_DNA"/>
</dbReference>